<dbReference type="InterPro" id="IPR028077">
    <property type="entry name" value="UAE_UbL_dom"/>
</dbReference>
<dbReference type="GO" id="GO:0005737">
    <property type="term" value="C:cytoplasm"/>
    <property type="evidence" value="ECO:0007669"/>
    <property type="project" value="TreeGrafter"/>
</dbReference>
<dbReference type="GeneID" id="92517059"/>
<proteinExistence type="predicted"/>
<dbReference type="GO" id="GO:0016925">
    <property type="term" value="P:protein sumoylation"/>
    <property type="evidence" value="ECO:0007669"/>
    <property type="project" value="TreeGrafter"/>
</dbReference>
<dbReference type="AlphaFoldDB" id="A0A836KSY0"/>
<evidence type="ECO:0000313" key="5">
    <source>
        <dbReference type="EMBL" id="KAG5485751.1"/>
    </source>
</evidence>
<dbReference type="Gene3D" id="3.10.290.20">
    <property type="entry name" value="Ubiquitin-like 2 activating enzyme e1b. Chain: B, domain 3"/>
    <property type="match status" value="1"/>
</dbReference>
<dbReference type="PANTHER" id="PTHR10953">
    <property type="entry name" value="UBIQUITIN-ACTIVATING ENZYME E1"/>
    <property type="match status" value="1"/>
</dbReference>
<evidence type="ECO:0000259" key="3">
    <source>
        <dbReference type="Pfam" id="PF00899"/>
    </source>
</evidence>
<dbReference type="OrthoDB" id="10255449at2759"/>
<keyword evidence="6" id="KW-1185">Reference proteome</keyword>
<dbReference type="RefSeq" id="XP_067180904.1">
    <property type="nucleotide sequence ID" value="XM_067324547.1"/>
</dbReference>
<dbReference type="FunFam" id="3.40.50.720:FF:000669">
    <property type="entry name" value="SUMO-activating enzyme subunit"/>
    <property type="match status" value="1"/>
</dbReference>
<evidence type="ECO:0000259" key="4">
    <source>
        <dbReference type="Pfam" id="PF14732"/>
    </source>
</evidence>
<dbReference type="Pfam" id="PF00899">
    <property type="entry name" value="ThiF"/>
    <property type="match status" value="1"/>
</dbReference>
<dbReference type="EMBL" id="JAFEUZ010000008">
    <property type="protein sequence ID" value="KAG5485751.1"/>
    <property type="molecule type" value="Genomic_DNA"/>
</dbReference>
<feature type="region of interest" description="Disordered" evidence="2">
    <location>
        <begin position="1007"/>
        <end position="1026"/>
    </location>
</feature>
<keyword evidence="1" id="KW-0436">Ligase</keyword>
<dbReference type="GO" id="GO:0019948">
    <property type="term" value="F:SUMO activating enzyme activity"/>
    <property type="evidence" value="ECO:0007669"/>
    <property type="project" value="TreeGrafter"/>
</dbReference>
<dbReference type="Proteomes" id="UP000673552">
    <property type="component" value="Unassembled WGS sequence"/>
</dbReference>
<dbReference type="Gene3D" id="3.40.50.720">
    <property type="entry name" value="NAD(P)-binding Rossmann-like Domain"/>
    <property type="match status" value="1"/>
</dbReference>
<evidence type="ECO:0008006" key="7">
    <source>
        <dbReference type="Google" id="ProtNLM"/>
    </source>
</evidence>
<dbReference type="KEGG" id="lmat:92517059"/>
<accession>A0A836KSY0</accession>
<name>A0A836KSY0_9TRYP</name>
<dbReference type="InterPro" id="IPR000594">
    <property type="entry name" value="ThiF_NAD_FAD-bd"/>
</dbReference>
<dbReference type="SUPFAM" id="SSF69572">
    <property type="entry name" value="Activating enzymes of the ubiquitin-like proteins"/>
    <property type="match status" value="1"/>
</dbReference>
<sequence length="1079" mass="113355">MMSGDDGAPAMDVRIGHVLIPRASESAVLSSPEPANKKARTEALAAPSSSSIAADVVTVAAWSEDCIAQALRQYAAAVLAAASFEVVEGRDLAPSAAASATVLKAVKSAASKWVRAWPAVRLTPARADTADSLSEETKSSAAGWSAVSFSFVPGLLESLVSTSPGGGGAGASGAAALDAASIVDATTLRVLAAIPLPRSLCVPFPSTSTEAMADSCAGCVSAVLVECLRLCAAAATPPRVLSSEQHSQRPVPALFPYRDGVLPAELRAKPLFLVGAGGIGCEVLKVLVLSGFAEIHIIDLDTIDATNLNRQFLFQAADVGRSKADTARRVVLEWFSAPDNPAPDRASALCSRRTPPRIVAYHDNVKADHYDDAFYRQFAVVLSALDNVSARQHVNRMCMRNDIPLIESGTMGYNGQVQPILKDVFECYDCRPKPPDTKTFAVCTIHARPTTMVHCVHYAKELYETLFGGDALGSDVEVANTLNVAGAIAKAGTASAESSHEEKQPERATAGPGESGELSYLRSMISEWRRQHSTPSPRCAGAATCASVEASSTLRRNEVGGSEGSRTSAAAAALAAALLRLLFVTKVEELVSMRASWSTKPPEPLSRYDIDRVAAAHVPVSITGVSPAPLPGDRLLSVQECMDMFLCAVTECLARPSGVPFRKEDDVSVRFVSATANMRAHVFHIAEQSLEEVRSIAGSIVPAIATTNATIAGAVVHELMSLLRSSAFPPGSTTAAQPALLVKAELRDGAAPASGRTSPRACVVYARKAPQLRRRRVLLPAGQRHFAPALFMEYAHDGAASPNEGASTAATRYAPMRAALALVGAEHGTADPPRNYGTAEGGGKAGRSVTVVDHLLVHSTVPNPPNRPHCVVCQDVHPEVCVSLNLRTTTLGQLVHLVLEDALGLESPSVSHGPTLLYEGEDYEALAEHMLADVLQLPPTDGAGIARPRPSYTLTADALTKDVSWNVVLMHANVEAAIPAPPPSNALFDISGLEQAQKAEQRALARLAAQHERGEEEDDDGSHRAPLGTAALASSAEATAAQVTVVVIVSDDEEQPRAVVPAANRVSSRAAKDDIVVLD</sequence>
<dbReference type="InterPro" id="IPR042063">
    <property type="entry name" value="Ubi_acti_E1_SCCH"/>
</dbReference>
<evidence type="ECO:0000256" key="2">
    <source>
        <dbReference type="SAM" id="MobiDB-lite"/>
    </source>
</evidence>
<organism evidence="5 6">
    <name type="scientific">Leishmania martiniquensis</name>
    <dbReference type="NCBI Taxonomy" id="1580590"/>
    <lineage>
        <taxon>Eukaryota</taxon>
        <taxon>Discoba</taxon>
        <taxon>Euglenozoa</taxon>
        <taxon>Kinetoplastea</taxon>
        <taxon>Metakinetoplastina</taxon>
        <taxon>Trypanosomatida</taxon>
        <taxon>Trypanosomatidae</taxon>
        <taxon>Leishmaniinae</taxon>
        <taxon>Leishmania</taxon>
    </lineage>
</organism>
<comment type="caution">
    <text evidence="5">The sequence shown here is derived from an EMBL/GenBank/DDBJ whole genome shotgun (WGS) entry which is preliminary data.</text>
</comment>
<feature type="domain" description="Ubiquitin/SUMO-activating enzyme ubiquitin-like" evidence="4">
    <location>
        <begin position="883"/>
        <end position="973"/>
    </location>
</feature>
<gene>
    <name evidence="5" type="ORF">LSCM1_07162</name>
</gene>
<dbReference type="InterPro" id="IPR035985">
    <property type="entry name" value="Ubiquitin-activating_enz"/>
</dbReference>
<dbReference type="Pfam" id="PF14732">
    <property type="entry name" value="UAE_UbL"/>
    <property type="match status" value="1"/>
</dbReference>
<reference evidence="6" key="2">
    <citation type="journal article" date="2021" name="Sci. Data">
        <title>Chromosome-scale genome sequencing, assembly and annotation of six genomes from subfamily Leishmaniinae.</title>
        <authorList>
            <person name="Almutairi H."/>
            <person name="Urbaniak M.D."/>
            <person name="Bates M.D."/>
            <person name="Jariyapan N."/>
            <person name="Kwakye-Nuako G."/>
            <person name="Thomaz Soccol V."/>
            <person name="Al-Salem W.S."/>
            <person name="Dillon R.J."/>
            <person name="Bates P.A."/>
            <person name="Gatherer D."/>
        </authorList>
    </citation>
    <scope>NUCLEOTIDE SEQUENCE [LARGE SCALE GENOMIC DNA]</scope>
</reference>
<dbReference type="PANTHER" id="PTHR10953:SF5">
    <property type="entry name" value="SUMO-ACTIVATING ENZYME SUBUNIT 2"/>
    <property type="match status" value="1"/>
</dbReference>
<dbReference type="GO" id="GO:0031510">
    <property type="term" value="C:SUMO activating enzyme complex"/>
    <property type="evidence" value="ECO:0007669"/>
    <property type="project" value="TreeGrafter"/>
</dbReference>
<reference evidence="6" key="1">
    <citation type="journal article" date="2021" name="Microbiol. Resour. Announc.">
        <title>LGAAP: Leishmaniinae Genome Assembly and Annotation Pipeline.</title>
        <authorList>
            <person name="Almutairi H."/>
            <person name="Urbaniak M.D."/>
            <person name="Bates M.D."/>
            <person name="Jariyapan N."/>
            <person name="Kwakye-Nuako G."/>
            <person name="Thomaz-Soccol V."/>
            <person name="Al-Salem W.S."/>
            <person name="Dillon R.J."/>
            <person name="Bates P.A."/>
            <person name="Gatherer D."/>
        </authorList>
    </citation>
    <scope>NUCLEOTIDE SEQUENCE [LARGE SCALE GENOMIC DNA]</scope>
</reference>
<evidence type="ECO:0000256" key="1">
    <source>
        <dbReference type="ARBA" id="ARBA00022598"/>
    </source>
</evidence>
<dbReference type="InterPro" id="IPR045886">
    <property type="entry name" value="ThiF/MoeB/HesA"/>
</dbReference>
<protein>
    <recommendedName>
        <fullName evidence="7">Ubiquitin-activating enzyme-like protein</fullName>
    </recommendedName>
</protein>
<evidence type="ECO:0000313" key="6">
    <source>
        <dbReference type="Proteomes" id="UP000673552"/>
    </source>
</evidence>
<dbReference type="Gene3D" id="1.10.10.2660">
    <property type="entry name" value="Ubiquitin-activating enzyme E1, SCCH domain"/>
    <property type="match status" value="1"/>
</dbReference>
<feature type="domain" description="THIF-type NAD/FAD binding fold" evidence="3">
    <location>
        <begin position="266"/>
        <end position="724"/>
    </location>
</feature>
<feature type="region of interest" description="Disordered" evidence="2">
    <location>
        <begin position="493"/>
        <end position="516"/>
    </location>
</feature>